<evidence type="ECO:0000256" key="1">
    <source>
        <dbReference type="ARBA" id="ARBA00022723"/>
    </source>
</evidence>
<sequence length="251" mass="28059">MEEVVVQDSAGKVNSLPGGREVIEAQDSDSSSKVEQQDPADPKHREAWVKAVGRSDITFDVSDEVKVCSKHFVSGKPAYGMMDKDPDWAPTLHLNKEPEIVAKPKRVVKKRQYQTEENSTCRETWRPPVERPKITSAGADAGKESPRGNIPIVDENPLPFEDFFRNALKASLDSCVESDAQTRPPSNQSSEETPQACENCSRLEERILELEERLATPQHFMAQWTAPLSQTELERPSPDKASPQKHIFNPA</sequence>
<accession>A0AAW0N9J7</accession>
<evidence type="ECO:0000256" key="5">
    <source>
        <dbReference type="SAM" id="MobiDB-lite"/>
    </source>
</evidence>
<keyword evidence="2" id="KW-0863">Zinc-finger</keyword>
<dbReference type="Proteomes" id="UP001460270">
    <property type="component" value="Unassembled WGS sequence"/>
</dbReference>
<dbReference type="SUPFAM" id="SSF57716">
    <property type="entry name" value="Glucocorticoid receptor-like (DNA-binding domain)"/>
    <property type="match status" value="1"/>
</dbReference>
<keyword evidence="8" id="KW-1185">Reference proteome</keyword>
<comment type="caution">
    <text evidence="7">The sequence shown here is derived from an EMBL/GenBank/DDBJ whole genome shotgun (WGS) entry which is preliminary data.</text>
</comment>
<dbReference type="EMBL" id="JBBPFD010000016">
    <property type="protein sequence ID" value="KAK7893133.1"/>
    <property type="molecule type" value="Genomic_DNA"/>
</dbReference>
<dbReference type="AlphaFoldDB" id="A0AAW0N9J7"/>
<keyword evidence="3" id="KW-0862">Zinc</keyword>
<feature type="compositionally biased region" description="Basic residues" evidence="5">
    <location>
        <begin position="103"/>
        <end position="112"/>
    </location>
</feature>
<feature type="compositionally biased region" description="Basic and acidic residues" evidence="5">
    <location>
        <begin position="119"/>
        <end position="133"/>
    </location>
</feature>
<keyword evidence="1" id="KW-0479">Metal-binding</keyword>
<organism evidence="7 8">
    <name type="scientific">Mugilogobius chulae</name>
    <name type="common">yellowstripe goby</name>
    <dbReference type="NCBI Taxonomy" id="88201"/>
    <lineage>
        <taxon>Eukaryota</taxon>
        <taxon>Metazoa</taxon>
        <taxon>Chordata</taxon>
        <taxon>Craniata</taxon>
        <taxon>Vertebrata</taxon>
        <taxon>Euteleostomi</taxon>
        <taxon>Actinopterygii</taxon>
        <taxon>Neopterygii</taxon>
        <taxon>Teleostei</taxon>
        <taxon>Neoteleostei</taxon>
        <taxon>Acanthomorphata</taxon>
        <taxon>Gobiaria</taxon>
        <taxon>Gobiiformes</taxon>
        <taxon>Gobioidei</taxon>
        <taxon>Gobiidae</taxon>
        <taxon>Gobionellinae</taxon>
        <taxon>Mugilogobius</taxon>
    </lineage>
</organism>
<name>A0AAW0N9J7_9GOBI</name>
<feature type="region of interest" description="Disordered" evidence="5">
    <location>
        <begin position="225"/>
        <end position="251"/>
    </location>
</feature>
<evidence type="ECO:0000256" key="3">
    <source>
        <dbReference type="ARBA" id="ARBA00022833"/>
    </source>
</evidence>
<dbReference type="GO" id="GO:0008270">
    <property type="term" value="F:zinc ion binding"/>
    <property type="evidence" value="ECO:0007669"/>
    <property type="project" value="UniProtKB-KW"/>
</dbReference>
<reference evidence="8" key="1">
    <citation type="submission" date="2024-04" db="EMBL/GenBank/DDBJ databases">
        <title>Salinicola lusitanus LLJ914,a marine bacterium isolated from the Okinawa Trough.</title>
        <authorList>
            <person name="Li J."/>
        </authorList>
    </citation>
    <scope>NUCLEOTIDE SEQUENCE [LARGE SCALE GENOMIC DNA]</scope>
</reference>
<gene>
    <name evidence="7" type="ORF">WMY93_022285</name>
</gene>
<feature type="region of interest" description="Disordered" evidence="5">
    <location>
        <begin position="1"/>
        <end position="46"/>
    </location>
</feature>
<evidence type="ECO:0000259" key="6">
    <source>
        <dbReference type="Pfam" id="PF05485"/>
    </source>
</evidence>
<keyword evidence="4" id="KW-0238">DNA-binding</keyword>
<feature type="compositionally biased region" description="Polar residues" evidence="5">
    <location>
        <begin position="179"/>
        <end position="198"/>
    </location>
</feature>
<evidence type="ECO:0000313" key="8">
    <source>
        <dbReference type="Proteomes" id="UP001460270"/>
    </source>
</evidence>
<feature type="compositionally biased region" description="Basic and acidic residues" evidence="5">
    <location>
        <begin position="30"/>
        <end position="46"/>
    </location>
</feature>
<dbReference type="Pfam" id="PF05485">
    <property type="entry name" value="THAP"/>
    <property type="match status" value="1"/>
</dbReference>
<evidence type="ECO:0000313" key="7">
    <source>
        <dbReference type="EMBL" id="KAK7893133.1"/>
    </source>
</evidence>
<feature type="domain" description="THAP-type" evidence="6">
    <location>
        <begin position="39"/>
        <end position="92"/>
    </location>
</feature>
<evidence type="ECO:0000256" key="2">
    <source>
        <dbReference type="ARBA" id="ARBA00022771"/>
    </source>
</evidence>
<dbReference type="InterPro" id="IPR006612">
    <property type="entry name" value="THAP_Znf"/>
</dbReference>
<protein>
    <recommendedName>
        <fullName evidence="6">THAP-type domain-containing protein</fullName>
    </recommendedName>
</protein>
<evidence type="ECO:0000256" key="4">
    <source>
        <dbReference type="ARBA" id="ARBA00023125"/>
    </source>
</evidence>
<feature type="region of interest" description="Disordered" evidence="5">
    <location>
        <begin position="103"/>
        <end position="154"/>
    </location>
</feature>
<proteinExistence type="predicted"/>
<dbReference type="GO" id="GO:0003677">
    <property type="term" value="F:DNA binding"/>
    <property type="evidence" value="ECO:0007669"/>
    <property type="project" value="UniProtKB-KW"/>
</dbReference>
<feature type="region of interest" description="Disordered" evidence="5">
    <location>
        <begin position="175"/>
        <end position="198"/>
    </location>
</feature>